<evidence type="ECO:0000256" key="1">
    <source>
        <dbReference type="SAM" id="MobiDB-lite"/>
    </source>
</evidence>
<protein>
    <submittedName>
        <fullName evidence="2">Uncharacterized protein</fullName>
    </submittedName>
</protein>
<dbReference type="EMBL" id="JAQPOK010000130">
    <property type="protein sequence ID" value="MDJ1180578.1"/>
    <property type="molecule type" value="Genomic_DNA"/>
</dbReference>
<accession>A0ABT7BQL2</accession>
<feature type="region of interest" description="Disordered" evidence="1">
    <location>
        <begin position="86"/>
        <end position="122"/>
    </location>
</feature>
<evidence type="ECO:0000313" key="2">
    <source>
        <dbReference type="EMBL" id="MDJ1180578.1"/>
    </source>
</evidence>
<dbReference type="Proteomes" id="UP001231370">
    <property type="component" value="Unassembled WGS sequence"/>
</dbReference>
<feature type="compositionally biased region" description="Polar residues" evidence="1">
    <location>
        <begin position="111"/>
        <end position="122"/>
    </location>
</feature>
<comment type="caution">
    <text evidence="2">The sequence shown here is derived from an EMBL/GenBank/DDBJ whole genome shotgun (WGS) entry which is preliminary data.</text>
</comment>
<gene>
    <name evidence="2" type="ORF">PJF56_17090</name>
</gene>
<organism evidence="2 3">
    <name type="scientific">Roseofilum halophilum BLCC-M91</name>
    <dbReference type="NCBI Taxonomy" id="3022259"/>
    <lineage>
        <taxon>Bacteria</taxon>
        <taxon>Bacillati</taxon>
        <taxon>Cyanobacteriota</taxon>
        <taxon>Cyanophyceae</taxon>
        <taxon>Desertifilales</taxon>
        <taxon>Desertifilaceae</taxon>
        <taxon>Roseofilum</taxon>
        <taxon>Roseofilum halophilum</taxon>
    </lineage>
</organism>
<sequence>MEPLSLIMAALVAGAAKAAGDAAPDAYQGLKALIKRKFGGEPKAEMVLEEHESDPETYEAPLKKKLLEAGADRDQEILAAAQKLLDEMESKESTPGSFQTTFQGEVKGAQVGSNNQQTNTFR</sequence>
<keyword evidence="3" id="KW-1185">Reference proteome</keyword>
<name>A0ABT7BQL2_9CYAN</name>
<dbReference type="RefSeq" id="WP_283763878.1">
    <property type="nucleotide sequence ID" value="NZ_JAQPOK010000130.1"/>
</dbReference>
<feature type="compositionally biased region" description="Polar residues" evidence="1">
    <location>
        <begin position="93"/>
        <end position="103"/>
    </location>
</feature>
<reference evidence="2 3" key="1">
    <citation type="submission" date="2023-01" db="EMBL/GenBank/DDBJ databases">
        <title>Novel diversity within Roseofilum (Cyanobacteria; Desertifilaceae) from marine benthic mats with descriptions of four novel species.</title>
        <authorList>
            <person name="Wang Y."/>
            <person name="Berthold D.E."/>
            <person name="Hu J."/>
            <person name="Lefler F.W."/>
            <person name="Laughinghouse H.D. IV."/>
        </authorList>
    </citation>
    <scope>NUCLEOTIDE SEQUENCE [LARGE SCALE GENOMIC DNA]</scope>
    <source>
        <strain evidence="2 3">BLCC-M91</strain>
    </source>
</reference>
<proteinExistence type="predicted"/>
<evidence type="ECO:0000313" key="3">
    <source>
        <dbReference type="Proteomes" id="UP001231370"/>
    </source>
</evidence>